<dbReference type="Pfam" id="PF00672">
    <property type="entry name" value="HAMP"/>
    <property type="match status" value="1"/>
</dbReference>
<feature type="domain" description="GGDEF" evidence="13">
    <location>
        <begin position="436"/>
        <end position="566"/>
    </location>
</feature>
<evidence type="ECO:0000256" key="10">
    <source>
        <dbReference type="SAM" id="MobiDB-lite"/>
    </source>
</evidence>
<dbReference type="InterPro" id="IPR003660">
    <property type="entry name" value="HAMP_dom"/>
</dbReference>
<feature type="coiled-coil region" evidence="9">
    <location>
        <begin position="360"/>
        <end position="401"/>
    </location>
</feature>
<keyword evidence="9" id="KW-0175">Coiled coil</keyword>
<evidence type="ECO:0000256" key="9">
    <source>
        <dbReference type="SAM" id="Coils"/>
    </source>
</evidence>
<dbReference type="InterPro" id="IPR000160">
    <property type="entry name" value="GGDEF_dom"/>
</dbReference>
<feature type="region of interest" description="Disordered" evidence="10">
    <location>
        <begin position="556"/>
        <end position="583"/>
    </location>
</feature>
<comment type="subcellular location">
    <subcellularLocation>
        <location evidence="2">Cell membrane</location>
        <topology evidence="2">Multi-pass membrane protein</topology>
    </subcellularLocation>
</comment>
<evidence type="ECO:0000256" key="11">
    <source>
        <dbReference type="SAM" id="Phobius"/>
    </source>
</evidence>
<accession>A0A317MX80</accession>
<dbReference type="GO" id="GO:0007165">
    <property type="term" value="P:signal transduction"/>
    <property type="evidence" value="ECO:0007669"/>
    <property type="project" value="InterPro"/>
</dbReference>
<dbReference type="Gene3D" id="3.30.70.270">
    <property type="match status" value="1"/>
</dbReference>
<dbReference type="InterPro" id="IPR050469">
    <property type="entry name" value="Diguanylate_Cyclase"/>
</dbReference>
<dbReference type="SUPFAM" id="SSF158472">
    <property type="entry name" value="HAMP domain-like"/>
    <property type="match status" value="1"/>
</dbReference>
<dbReference type="Gene3D" id="6.10.340.10">
    <property type="match status" value="1"/>
</dbReference>
<dbReference type="GO" id="GO:0052621">
    <property type="term" value="F:diguanylate cyclase activity"/>
    <property type="evidence" value="ECO:0007669"/>
    <property type="project" value="UniProtKB-EC"/>
</dbReference>
<feature type="compositionally biased region" description="Basic and acidic residues" evidence="10">
    <location>
        <begin position="556"/>
        <end position="568"/>
    </location>
</feature>
<keyword evidence="7 11" id="KW-0472">Membrane</keyword>
<evidence type="ECO:0000259" key="12">
    <source>
        <dbReference type="PROSITE" id="PS50885"/>
    </source>
</evidence>
<feature type="domain" description="HAMP" evidence="12">
    <location>
        <begin position="322"/>
        <end position="375"/>
    </location>
</feature>
<dbReference type="PANTHER" id="PTHR45138">
    <property type="entry name" value="REGULATORY COMPONENTS OF SENSORY TRANSDUCTION SYSTEM"/>
    <property type="match status" value="1"/>
</dbReference>
<evidence type="ECO:0000256" key="4">
    <source>
        <dbReference type="ARBA" id="ARBA00022475"/>
    </source>
</evidence>
<evidence type="ECO:0000313" key="15">
    <source>
        <dbReference type="Proteomes" id="UP000246569"/>
    </source>
</evidence>
<dbReference type="CDD" id="cd12914">
    <property type="entry name" value="PDC1_DGC_like"/>
    <property type="match status" value="1"/>
</dbReference>
<dbReference type="PROSITE" id="PS50885">
    <property type="entry name" value="HAMP"/>
    <property type="match status" value="1"/>
</dbReference>
<dbReference type="AlphaFoldDB" id="A0A317MX80"/>
<evidence type="ECO:0000256" key="6">
    <source>
        <dbReference type="ARBA" id="ARBA00022989"/>
    </source>
</evidence>
<gene>
    <name evidence="14" type="ORF">C7443_10352</name>
</gene>
<protein>
    <recommendedName>
        <fullName evidence="3">diguanylate cyclase</fullName>
        <ecNumber evidence="3">2.7.7.65</ecNumber>
    </recommendedName>
</protein>
<evidence type="ECO:0000256" key="5">
    <source>
        <dbReference type="ARBA" id="ARBA00022692"/>
    </source>
</evidence>
<dbReference type="SMART" id="SM00267">
    <property type="entry name" value="GGDEF"/>
    <property type="match status" value="1"/>
</dbReference>
<comment type="cofactor">
    <cofactor evidence="1">
        <name>Mg(2+)</name>
        <dbReference type="ChEBI" id="CHEBI:18420"/>
    </cofactor>
</comment>
<dbReference type="InterPro" id="IPR033479">
    <property type="entry name" value="dCache_1"/>
</dbReference>
<dbReference type="FunFam" id="3.30.70.270:FF:000001">
    <property type="entry name" value="Diguanylate cyclase domain protein"/>
    <property type="match status" value="1"/>
</dbReference>
<dbReference type="EC" id="2.7.7.65" evidence="3"/>
<dbReference type="InterPro" id="IPR029787">
    <property type="entry name" value="Nucleotide_cyclase"/>
</dbReference>
<reference evidence="14 15" key="1">
    <citation type="submission" date="2018-05" db="EMBL/GenBank/DDBJ databases">
        <title>Genomic Encyclopedia of Type Strains, Phase IV (KMG-IV): sequencing the most valuable type-strain genomes for metagenomic binning, comparative biology and taxonomic classification.</title>
        <authorList>
            <person name="Goeker M."/>
        </authorList>
    </citation>
    <scope>NUCLEOTIDE SEQUENCE [LARGE SCALE GENOMIC DNA]</scope>
    <source>
        <strain evidence="14 15">DSM 23606</strain>
    </source>
</reference>
<comment type="catalytic activity">
    <reaction evidence="8">
        <text>2 GTP = 3',3'-c-di-GMP + 2 diphosphate</text>
        <dbReference type="Rhea" id="RHEA:24898"/>
        <dbReference type="ChEBI" id="CHEBI:33019"/>
        <dbReference type="ChEBI" id="CHEBI:37565"/>
        <dbReference type="ChEBI" id="CHEBI:58805"/>
        <dbReference type="EC" id="2.7.7.65"/>
    </reaction>
</comment>
<evidence type="ECO:0000256" key="2">
    <source>
        <dbReference type="ARBA" id="ARBA00004651"/>
    </source>
</evidence>
<comment type="caution">
    <text evidence="14">The sequence shown here is derived from an EMBL/GenBank/DDBJ whole genome shotgun (WGS) entry which is preliminary data.</text>
</comment>
<organism evidence="14 15">
    <name type="scientific">Plasticicumulans acidivorans</name>
    <dbReference type="NCBI Taxonomy" id="886464"/>
    <lineage>
        <taxon>Bacteria</taxon>
        <taxon>Pseudomonadati</taxon>
        <taxon>Pseudomonadota</taxon>
        <taxon>Gammaproteobacteria</taxon>
        <taxon>Candidatus Competibacteraceae</taxon>
        <taxon>Plasticicumulans</taxon>
    </lineage>
</organism>
<evidence type="ECO:0000259" key="13">
    <source>
        <dbReference type="PROSITE" id="PS50887"/>
    </source>
</evidence>
<dbReference type="Pfam" id="PF02743">
    <property type="entry name" value="dCache_1"/>
    <property type="match status" value="1"/>
</dbReference>
<dbReference type="Gene3D" id="3.30.450.20">
    <property type="entry name" value="PAS domain"/>
    <property type="match status" value="1"/>
</dbReference>
<dbReference type="NCBIfam" id="TIGR00254">
    <property type="entry name" value="GGDEF"/>
    <property type="match status" value="1"/>
</dbReference>
<dbReference type="Proteomes" id="UP000246569">
    <property type="component" value="Unassembled WGS sequence"/>
</dbReference>
<dbReference type="GO" id="GO:0005886">
    <property type="term" value="C:plasma membrane"/>
    <property type="evidence" value="ECO:0007669"/>
    <property type="project" value="UniProtKB-SubCell"/>
</dbReference>
<evidence type="ECO:0000256" key="3">
    <source>
        <dbReference type="ARBA" id="ARBA00012528"/>
    </source>
</evidence>
<name>A0A317MX80_9GAMM</name>
<dbReference type="Pfam" id="PF00990">
    <property type="entry name" value="GGDEF"/>
    <property type="match status" value="1"/>
</dbReference>
<sequence>MRERLAKLLPISFRGRLALSFGTMTLVLGILVYGYVGHVYRAQLLVDRGEALHDLATAAATVLAENLHERQREIELLAATPLYRRSALDSPDLRRSLERLQHAYPAYSWIGVTDAGGVVRSATGGLLAGVDVSQRPWFINGRDAPFMGDLHDAMLLAKVLPDTGDKAPPRFLDIAAPIRDERGALRGVLGAHIHWNWASDVVGVLNPLLAVQKQRELFIADHNGQVIYPSAGARAATLPPLTTAVLDTQSRFTAALWEPDAEYVSAAVALPAEFTSALGWRIVVRQPLHVALQDVVALQRVLAVFALAIITVFLALIWWSATRISRPLEQLAGLAMRIENGEENTPLEVEARSVEVRHLIEALRSMASRLIERREALRDSNARLEHTVAARTAELEIANEELQRIARHDALTSLPNRRAVDERLHEEFIRMRRMRRPLAVLLCDIDHFKRINDTYGHALGDEVLCHVARTLQRSLRESDFIARYGGEEFIALLPATSAEEARHVADKLRRSVETHPHPLAGRVTLSIGFAVADGRHEHDKQAVREADDQLYAAKREGRNRVCGDDRGGEWPSADAHRQLHSAQ</sequence>
<evidence type="ECO:0000256" key="1">
    <source>
        <dbReference type="ARBA" id="ARBA00001946"/>
    </source>
</evidence>
<proteinExistence type="predicted"/>
<feature type="transmembrane region" description="Helical" evidence="11">
    <location>
        <begin position="301"/>
        <end position="321"/>
    </location>
</feature>
<evidence type="ECO:0000256" key="7">
    <source>
        <dbReference type="ARBA" id="ARBA00023136"/>
    </source>
</evidence>
<keyword evidence="4" id="KW-1003">Cell membrane</keyword>
<dbReference type="PROSITE" id="PS50887">
    <property type="entry name" value="GGDEF"/>
    <property type="match status" value="1"/>
</dbReference>
<keyword evidence="6 11" id="KW-1133">Transmembrane helix</keyword>
<keyword evidence="15" id="KW-1185">Reference proteome</keyword>
<evidence type="ECO:0000313" key="14">
    <source>
        <dbReference type="EMBL" id="PWV63128.1"/>
    </source>
</evidence>
<dbReference type="InterPro" id="IPR043128">
    <property type="entry name" value="Rev_trsase/Diguanyl_cyclase"/>
</dbReference>
<feature type="transmembrane region" description="Helical" evidence="11">
    <location>
        <begin position="17"/>
        <end position="36"/>
    </location>
</feature>
<dbReference type="SMART" id="SM00304">
    <property type="entry name" value="HAMP"/>
    <property type="match status" value="1"/>
</dbReference>
<keyword evidence="5 11" id="KW-0812">Transmembrane</keyword>
<dbReference type="CDD" id="cd01949">
    <property type="entry name" value="GGDEF"/>
    <property type="match status" value="1"/>
</dbReference>
<evidence type="ECO:0000256" key="8">
    <source>
        <dbReference type="ARBA" id="ARBA00034247"/>
    </source>
</evidence>
<dbReference type="EMBL" id="QGTJ01000003">
    <property type="protein sequence ID" value="PWV63128.1"/>
    <property type="molecule type" value="Genomic_DNA"/>
</dbReference>
<dbReference type="SUPFAM" id="SSF55073">
    <property type="entry name" value="Nucleotide cyclase"/>
    <property type="match status" value="1"/>
</dbReference>
<dbReference type="PANTHER" id="PTHR45138:SF9">
    <property type="entry name" value="DIGUANYLATE CYCLASE DGCM-RELATED"/>
    <property type="match status" value="1"/>
</dbReference>